<dbReference type="RefSeq" id="WP_375733019.1">
    <property type="nucleotide sequence ID" value="NZ_JBCGDC010000007.1"/>
</dbReference>
<dbReference type="Gene3D" id="3.30.70.2520">
    <property type="match status" value="1"/>
</dbReference>
<dbReference type="PANTHER" id="PTHR43762:SF1">
    <property type="entry name" value="D-ARABINONO-1,4-LACTONE OXIDASE"/>
    <property type="match status" value="1"/>
</dbReference>
<dbReference type="Pfam" id="PF01565">
    <property type="entry name" value="FAD_binding_4"/>
    <property type="match status" value="1"/>
</dbReference>
<keyword evidence="4" id="KW-1185">Reference proteome</keyword>
<dbReference type="InterPro" id="IPR016166">
    <property type="entry name" value="FAD-bd_PCMH"/>
</dbReference>
<keyword evidence="1" id="KW-0560">Oxidoreductase</keyword>
<dbReference type="EMBL" id="JBCGDC010000007">
    <property type="protein sequence ID" value="MFB6392221.1"/>
    <property type="molecule type" value="Genomic_DNA"/>
</dbReference>
<dbReference type="Gene3D" id="3.30.465.10">
    <property type="match status" value="1"/>
</dbReference>
<organism evidence="3 4">
    <name type="scientific">Polymorphospora lycopeni</name>
    <dbReference type="NCBI Taxonomy" id="3140240"/>
    <lineage>
        <taxon>Bacteria</taxon>
        <taxon>Bacillati</taxon>
        <taxon>Actinomycetota</taxon>
        <taxon>Actinomycetes</taxon>
        <taxon>Micromonosporales</taxon>
        <taxon>Micromonosporaceae</taxon>
        <taxon>Polymorphospora</taxon>
    </lineage>
</organism>
<evidence type="ECO:0000313" key="3">
    <source>
        <dbReference type="EMBL" id="MFB6392221.1"/>
    </source>
</evidence>
<feature type="domain" description="FAD-binding PCMH-type" evidence="2">
    <location>
        <begin position="9"/>
        <end position="173"/>
    </location>
</feature>
<dbReference type="InterPro" id="IPR036318">
    <property type="entry name" value="FAD-bd_PCMH-like_sf"/>
</dbReference>
<gene>
    <name evidence="3" type="ORF">AAFH96_03755</name>
</gene>
<dbReference type="InterPro" id="IPR007173">
    <property type="entry name" value="ALO_C"/>
</dbReference>
<dbReference type="Proteomes" id="UP001582793">
    <property type="component" value="Unassembled WGS sequence"/>
</dbReference>
<dbReference type="PROSITE" id="PS51387">
    <property type="entry name" value="FAD_PCMH"/>
    <property type="match status" value="1"/>
</dbReference>
<dbReference type="PANTHER" id="PTHR43762">
    <property type="entry name" value="L-GULONOLACTONE OXIDASE"/>
    <property type="match status" value="1"/>
</dbReference>
<accession>A0ABV5CMG5</accession>
<sequence length="417" mass="44180">METNWAGNHTYRAAGVHAPASVDELRDVVARADRVRALGSRHSFTDIGDTTGLLLSLAALPAGVDIDPDRRQVTVGGGARYGEVAEALHAKGWALANLASLPHISVAGAVATGTHGSGDRNGSLATAVAAVEIVGPDGAVRRLTRTDPDFDGSVVALGALGIVVTLTLDIEPAYDVRQTVYTGLPWDTVLTDLDAVTAGAYSVSLFTDWAGDRVDQVWRKSRAGEPPADFLGAPRADGTRHMLAGADVAAVTGQHGVPGPWHERLPHFRMAFTPSRGEELQSEYLVPRRHAAAAITELRRLGPRLAPVLQVGEIRTVAADRLWLSGAYGTDVVALHFTWVRDTPAVYGVLPAIEEALLPFGARPHWGKCFVATGAELRAVYPRLADFARLRDRVDPTGKFGNAFVDRVLGPSAATGG</sequence>
<dbReference type="InterPro" id="IPR016167">
    <property type="entry name" value="FAD-bd_PCMH_sub1"/>
</dbReference>
<protein>
    <submittedName>
        <fullName evidence="3">FAD-binding protein</fullName>
    </submittedName>
</protein>
<evidence type="ECO:0000313" key="4">
    <source>
        <dbReference type="Proteomes" id="UP001582793"/>
    </source>
</evidence>
<proteinExistence type="predicted"/>
<dbReference type="InterPro" id="IPR016169">
    <property type="entry name" value="FAD-bd_PCMH_sub2"/>
</dbReference>
<dbReference type="InterPro" id="IPR006094">
    <property type="entry name" value="Oxid_FAD_bind_N"/>
</dbReference>
<name>A0ABV5CMG5_9ACTN</name>
<dbReference type="Pfam" id="PF04030">
    <property type="entry name" value="ALO"/>
    <property type="match status" value="1"/>
</dbReference>
<dbReference type="InterPro" id="IPR016171">
    <property type="entry name" value="Vanillyl_alc_oxidase_C-sub2"/>
</dbReference>
<dbReference type="Gene3D" id="1.10.45.10">
    <property type="entry name" value="Vanillyl-alcohol Oxidase, Chain A, domain 4"/>
    <property type="match status" value="1"/>
</dbReference>
<comment type="caution">
    <text evidence="3">The sequence shown here is derived from an EMBL/GenBank/DDBJ whole genome shotgun (WGS) entry which is preliminary data.</text>
</comment>
<evidence type="ECO:0000259" key="2">
    <source>
        <dbReference type="PROSITE" id="PS51387"/>
    </source>
</evidence>
<dbReference type="SUPFAM" id="SSF56176">
    <property type="entry name" value="FAD-binding/transporter-associated domain-like"/>
    <property type="match status" value="1"/>
</dbReference>
<dbReference type="Gene3D" id="3.30.43.10">
    <property type="entry name" value="Uridine Diphospho-n-acetylenolpyruvylglucosamine Reductase, domain 2"/>
    <property type="match status" value="1"/>
</dbReference>
<dbReference type="PIRSF" id="PIRSF000136">
    <property type="entry name" value="LGO_GLO"/>
    <property type="match status" value="1"/>
</dbReference>
<evidence type="ECO:0000256" key="1">
    <source>
        <dbReference type="ARBA" id="ARBA00023002"/>
    </source>
</evidence>
<dbReference type="InterPro" id="IPR010031">
    <property type="entry name" value="FAD_lactone_oxidase-like"/>
</dbReference>
<dbReference type="Gene3D" id="3.30.70.2530">
    <property type="match status" value="1"/>
</dbReference>
<reference evidence="3 4" key="1">
    <citation type="submission" date="2024-04" db="EMBL/GenBank/DDBJ databases">
        <title>Polymorphospora sp. isolated from Baiyangdian Lake in Xiong'an New Area.</title>
        <authorList>
            <person name="Zhang X."/>
            <person name="Liu J."/>
        </authorList>
    </citation>
    <scope>NUCLEOTIDE SEQUENCE [LARGE SCALE GENOMIC DNA]</scope>
    <source>
        <strain evidence="3 4">2-325</strain>
    </source>
</reference>